<accession>A0A0D0D0V1</accession>
<feature type="transmembrane region" description="Helical" evidence="5">
    <location>
        <begin position="26"/>
        <end position="51"/>
    </location>
</feature>
<feature type="transmembrane region" description="Helical" evidence="5">
    <location>
        <begin position="256"/>
        <end position="275"/>
    </location>
</feature>
<feature type="transmembrane region" description="Helical" evidence="5">
    <location>
        <begin position="185"/>
        <end position="206"/>
    </location>
</feature>
<dbReference type="EMBL" id="KN834766">
    <property type="protein sequence ID" value="KIK62668.1"/>
    <property type="molecule type" value="Genomic_DNA"/>
</dbReference>
<dbReference type="OrthoDB" id="3251871at2759"/>
<gene>
    <name evidence="6" type="ORF">GYMLUDRAFT_242316</name>
</gene>
<evidence type="ECO:0008006" key="8">
    <source>
        <dbReference type="Google" id="ProtNLM"/>
    </source>
</evidence>
<keyword evidence="2 5" id="KW-0812">Transmembrane</keyword>
<evidence type="ECO:0000313" key="6">
    <source>
        <dbReference type="EMBL" id="KIK62668.1"/>
    </source>
</evidence>
<dbReference type="HOGENOM" id="CLU_053182_0_0_1"/>
<dbReference type="Proteomes" id="UP000053593">
    <property type="component" value="Unassembled WGS sequence"/>
</dbReference>
<name>A0A0D0D0V1_9AGAR</name>
<feature type="transmembrane region" description="Helical" evidence="5">
    <location>
        <begin position="63"/>
        <end position="85"/>
    </location>
</feature>
<evidence type="ECO:0000256" key="2">
    <source>
        <dbReference type="ARBA" id="ARBA00022692"/>
    </source>
</evidence>
<proteinExistence type="predicted"/>
<evidence type="ECO:0000313" key="7">
    <source>
        <dbReference type="Proteomes" id="UP000053593"/>
    </source>
</evidence>
<dbReference type="PANTHER" id="PTHR23112:SF0">
    <property type="entry name" value="TRANSMEMBRANE PROTEIN 116"/>
    <property type="match status" value="1"/>
</dbReference>
<feature type="transmembrane region" description="Helical" evidence="5">
    <location>
        <begin position="295"/>
        <end position="316"/>
    </location>
</feature>
<dbReference type="GO" id="GO:0004930">
    <property type="term" value="F:G protein-coupled receptor activity"/>
    <property type="evidence" value="ECO:0007669"/>
    <property type="project" value="TreeGrafter"/>
</dbReference>
<dbReference type="PANTHER" id="PTHR23112">
    <property type="entry name" value="G PROTEIN-COUPLED RECEPTOR 157-RELATED"/>
    <property type="match status" value="1"/>
</dbReference>
<feature type="transmembrane region" description="Helical" evidence="5">
    <location>
        <begin position="134"/>
        <end position="153"/>
    </location>
</feature>
<evidence type="ECO:0000256" key="3">
    <source>
        <dbReference type="ARBA" id="ARBA00022989"/>
    </source>
</evidence>
<keyword evidence="4 5" id="KW-0472">Membrane</keyword>
<dbReference type="AlphaFoldDB" id="A0A0D0D0V1"/>
<evidence type="ECO:0000256" key="1">
    <source>
        <dbReference type="ARBA" id="ARBA00004141"/>
    </source>
</evidence>
<sequence length="426" mass="46958">MVSKLSGMPLSSRDITEAQANFAGKLGFVCTIPGTCLCFLDLVAYGTVSFYPRARQHLNRVSFRLLVYALISNVVYGIAFSTTAAQTGPGTLCTFGAFAVNLTLSLATLFTTCIAINLQLVLVHCVTGRKMEKYYVGGTILLALALTVPTYALDQFGWDEANSTCWFKNSNDHSRLNWLIGTQSLWIALAATVETICSAVVLVWMYRFHTATKSIQDATQVSKWTSIQGAMTTNYTRGMSYNLSTRVISLACKYRYVVLRIMLYPIVSLMVNFSTVALDLNSTIVGTSDEFQYRLLVLDLCLYGFRTATYAVLAILDPGFTKAFREVRRPEIGRRVSNLVFASADLVLDVELEMAIPSDAVGIKEELSVVGGLRGLQNQITGGPDLHTCTYGRQTPLLPQTQIEQESILGTRPVNEPGDQKFEQQL</sequence>
<dbReference type="Gene3D" id="1.20.1070.10">
    <property type="entry name" value="Rhodopsin 7-helix transmembrane proteins"/>
    <property type="match status" value="1"/>
</dbReference>
<keyword evidence="3 5" id="KW-1133">Transmembrane helix</keyword>
<dbReference type="GO" id="GO:0007189">
    <property type="term" value="P:adenylate cyclase-activating G protein-coupled receptor signaling pathway"/>
    <property type="evidence" value="ECO:0007669"/>
    <property type="project" value="TreeGrafter"/>
</dbReference>
<protein>
    <recommendedName>
        <fullName evidence="8">G-protein coupled receptors family 2 profile 2 domain-containing protein</fullName>
    </recommendedName>
</protein>
<organism evidence="6 7">
    <name type="scientific">Collybiopsis luxurians FD-317 M1</name>
    <dbReference type="NCBI Taxonomy" id="944289"/>
    <lineage>
        <taxon>Eukaryota</taxon>
        <taxon>Fungi</taxon>
        <taxon>Dikarya</taxon>
        <taxon>Basidiomycota</taxon>
        <taxon>Agaricomycotina</taxon>
        <taxon>Agaricomycetes</taxon>
        <taxon>Agaricomycetidae</taxon>
        <taxon>Agaricales</taxon>
        <taxon>Marasmiineae</taxon>
        <taxon>Omphalotaceae</taxon>
        <taxon>Collybiopsis</taxon>
        <taxon>Collybiopsis luxurians</taxon>
    </lineage>
</organism>
<evidence type="ECO:0000256" key="5">
    <source>
        <dbReference type="SAM" id="Phobius"/>
    </source>
</evidence>
<keyword evidence="7" id="KW-1185">Reference proteome</keyword>
<comment type="subcellular location">
    <subcellularLocation>
        <location evidence="1">Membrane</location>
        <topology evidence="1">Multi-pass membrane protein</topology>
    </subcellularLocation>
</comment>
<dbReference type="GO" id="GO:0005886">
    <property type="term" value="C:plasma membrane"/>
    <property type="evidence" value="ECO:0007669"/>
    <property type="project" value="TreeGrafter"/>
</dbReference>
<evidence type="ECO:0000256" key="4">
    <source>
        <dbReference type="ARBA" id="ARBA00023136"/>
    </source>
</evidence>
<feature type="transmembrane region" description="Helical" evidence="5">
    <location>
        <begin position="97"/>
        <end position="122"/>
    </location>
</feature>
<reference evidence="6 7" key="1">
    <citation type="submission" date="2014-04" db="EMBL/GenBank/DDBJ databases">
        <title>Evolutionary Origins and Diversification of the Mycorrhizal Mutualists.</title>
        <authorList>
            <consortium name="DOE Joint Genome Institute"/>
            <consortium name="Mycorrhizal Genomics Consortium"/>
            <person name="Kohler A."/>
            <person name="Kuo A."/>
            <person name="Nagy L.G."/>
            <person name="Floudas D."/>
            <person name="Copeland A."/>
            <person name="Barry K.W."/>
            <person name="Cichocki N."/>
            <person name="Veneault-Fourrey C."/>
            <person name="LaButti K."/>
            <person name="Lindquist E.A."/>
            <person name="Lipzen A."/>
            <person name="Lundell T."/>
            <person name="Morin E."/>
            <person name="Murat C."/>
            <person name="Riley R."/>
            <person name="Ohm R."/>
            <person name="Sun H."/>
            <person name="Tunlid A."/>
            <person name="Henrissat B."/>
            <person name="Grigoriev I.V."/>
            <person name="Hibbett D.S."/>
            <person name="Martin F."/>
        </authorList>
    </citation>
    <scope>NUCLEOTIDE SEQUENCE [LARGE SCALE GENOMIC DNA]</scope>
    <source>
        <strain evidence="6 7">FD-317 M1</strain>
    </source>
</reference>